<evidence type="ECO:0000256" key="2">
    <source>
        <dbReference type="ARBA" id="ARBA00004824"/>
    </source>
</evidence>
<protein>
    <recommendedName>
        <fullName evidence="6">branched-chain-amino-acid transaminase</fullName>
        <ecNumber evidence="6">2.6.1.42</ecNumber>
    </recommendedName>
</protein>
<comment type="pathway">
    <text evidence="3">Amino-acid biosynthesis; L-valine biosynthesis; L-valine from pyruvate: step 4/4.</text>
</comment>
<dbReference type="Gene3D" id="3.30.470.10">
    <property type="match status" value="1"/>
</dbReference>
<evidence type="ECO:0000256" key="6">
    <source>
        <dbReference type="ARBA" id="ARBA00013053"/>
    </source>
</evidence>
<evidence type="ECO:0000256" key="4">
    <source>
        <dbReference type="ARBA" id="ARBA00005072"/>
    </source>
</evidence>
<dbReference type="KEGG" id="tpol:Mal48_00960"/>
<gene>
    <name evidence="11" type="primary">ilvE_1</name>
    <name evidence="11" type="ORF">Mal48_00960</name>
</gene>
<keyword evidence="11" id="KW-0808">Transferase</keyword>
<dbReference type="EC" id="2.6.1.42" evidence="6"/>
<accession>A0A517QGW2</accession>
<dbReference type="OrthoDB" id="9805628at2"/>
<sequence length="310" mass="34493">MQFQEEKQSESICYLNGDMIPFQDARLPVFDLAIMQGATVTERLRTFRHVPYDVDAHLKRLQQSLDLVGWPNLPDLSNLSHVVAEIARLNTKNLAVNSDLAIVLFISAGQAVGDSNGLIDQSKPTVCVYSAPLPFSKWIAGYTQGVELIVPEVRQIPRISIDPKIKMRSRLHWQLADQEARRKNPRALALLLDEYDCLTETSSGNLMIVKNGAVFSPRESQTLDGISRQHVIQICEELEIPFTFTDLKKSDLLQADEAFLTSSTFCLMPVTSVDGNSIGTSTPGTVTEKIRQSWTTSIGLDFVEQAKSAK</sequence>
<keyword evidence="7" id="KW-0663">Pyridoxal phosphate</keyword>
<dbReference type="Proteomes" id="UP000315724">
    <property type="component" value="Chromosome"/>
</dbReference>
<dbReference type="SUPFAM" id="SSF56752">
    <property type="entry name" value="D-aminoacid aminotransferase-like PLP-dependent enzymes"/>
    <property type="match status" value="1"/>
</dbReference>
<keyword evidence="11" id="KW-0032">Aminotransferase</keyword>
<dbReference type="PANTHER" id="PTHR42743:SF11">
    <property type="entry name" value="AMINODEOXYCHORISMATE LYASE"/>
    <property type="match status" value="1"/>
</dbReference>
<dbReference type="InterPro" id="IPR043132">
    <property type="entry name" value="BCAT-like_C"/>
</dbReference>
<evidence type="ECO:0000256" key="1">
    <source>
        <dbReference type="ARBA" id="ARBA00001933"/>
    </source>
</evidence>
<comment type="pathway">
    <text evidence="4">Amino-acid biosynthesis; L-leucine biosynthesis; L-leucine from 3-methyl-2-oxobutanoate: step 4/4.</text>
</comment>
<comment type="catalytic activity">
    <reaction evidence="8">
        <text>L-valine + 2-oxoglutarate = 3-methyl-2-oxobutanoate + L-glutamate</text>
        <dbReference type="Rhea" id="RHEA:24813"/>
        <dbReference type="ChEBI" id="CHEBI:11851"/>
        <dbReference type="ChEBI" id="CHEBI:16810"/>
        <dbReference type="ChEBI" id="CHEBI:29985"/>
        <dbReference type="ChEBI" id="CHEBI:57762"/>
        <dbReference type="EC" id="2.6.1.42"/>
    </reaction>
</comment>
<reference evidence="11 12" key="1">
    <citation type="submission" date="2019-02" db="EMBL/GenBank/DDBJ databases">
        <title>Deep-cultivation of Planctomycetes and their phenomic and genomic characterization uncovers novel biology.</title>
        <authorList>
            <person name="Wiegand S."/>
            <person name="Jogler M."/>
            <person name="Boedeker C."/>
            <person name="Pinto D."/>
            <person name="Vollmers J."/>
            <person name="Rivas-Marin E."/>
            <person name="Kohn T."/>
            <person name="Peeters S.H."/>
            <person name="Heuer A."/>
            <person name="Rast P."/>
            <person name="Oberbeckmann S."/>
            <person name="Bunk B."/>
            <person name="Jeske O."/>
            <person name="Meyerdierks A."/>
            <person name="Storesund J.E."/>
            <person name="Kallscheuer N."/>
            <person name="Luecker S."/>
            <person name="Lage O.M."/>
            <person name="Pohl T."/>
            <person name="Merkel B.J."/>
            <person name="Hornburger P."/>
            <person name="Mueller R.-W."/>
            <person name="Bruemmer F."/>
            <person name="Labrenz M."/>
            <person name="Spormann A.M."/>
            <person name="Op den Camp H."/>
            <person name="Overmann J."/>
            <person name="Amann R."/>
            <person name="Jetten M.S.M."/>
            <person name="Mascher T."/>
            <person name="Medema M.H."/>
            <person name="Devos D.P."/>
            <person name="Kaster A.-K."/>
            <person name="Ovreas L."/>
            <person name="Rohde M."/>
            <person name="Galperin M.Y."/>
            <person name="Jogler C."/>
        </authorList>
    </citation>
    <scope>NUCLEOTIDE SEQUENCE [LARGE SCALE GENOMIC DNA]</scope>
    <source>
        <strain evidence="11 12">Mal48</strain>
    </source>
</reference>
<organism evidence="11 12">
    <name type="scientific">Thalassoglobus polymorphus</name>
    <dbReference type="NCBI Taxonomy" id="2527994"/>
    <lineage>
        <taxon>Bacteria</taxon>
        <taxon>Pseudomonadati</taxon>
        <taxon>Planctomycetota</taxon>
        <taxon>Planctomycetia</taxon>
        <taxon>Planctomycetales</taxon>
        <taxon>Planctomycetaceae</taxon>
        <taxon>Thalassoglobus</taxon>
    </lineage>
</organism>
<evidence type="ECO:0000256" key="10">
    <source>
        <dbReference type="ARBA" id="ARBA00049229"/>
    </source>
</evidence>
<dbReference type="PANTHER" id="PTHR42743">
    <property type="entry name" value="AMINO-ACID AMINOTRANSFERASE"/>
    <property type="match status" value="1"/>
</dbReference>
<comment type="pathway">
    <text evidence="2">Amino-acid biosynthesis; L-isoleucine biosynthesis; L-isoleucine from 2-oxobutanoate: step 4/4.</text>
</comment>
<keyword evidence="12" id="KW-1185">Reference proteome</keyword>
<comment type="cofactor">
    <cofactor evidence="1">
        <name>pyridoxal 5'-phosphate</name>
        <dbReference type="ChEBI" id="CHEBI:597326"/>
    </cofactor>
</comment>
<evidence type="ECO:0000256" key="9">
    <source>
        <dbReference type="ARBA" id="ARBA00048798"/>
    </source>
</evidence>
<proteinExistence type="inferred from homology"/>
<dbReference type="GO" id="GO:0046394">
    <property type="term" value="P:carboxylic acid biosynthetic process"/>
    <property type="evidence" value="ECO:0007669"/>
    <property type="project" value="UniProtKB-ARBA"/>
</dbReference>
<dbReference type="RefSeq" id="WP_145195113.1">
    <property type="nucleotide sequence ID" value="NZ_CP036267.1"/>
</dbReference>
<dbReference type="GO" id="GO:0052654">
    <property type="term" value="F:L-leucine-2-oxoglutarate transaminase activity"/>
    <property type="evidence" value="ECO:0007669"/>
    <property type="project" value="RHEA"/>
</dbReference>
<dbReference type="InterPro" id="IPR050571">
    <property type="entry name" value="Class-IV_PLP-Dep_Aminotrnsfr"/>
</dbReference>
<evidence type="ECO:0000313" key="11">
    <source>
        <dbReference type="EMBL" id="QDT30868.1"/>
    </source>
</evidence>
<dbReference type="InterPro" id="IPR001544">
    <property type="entry name" value="Aminotrans_IV"/>
</dbReference>
<dbReference type="Gene3D" id="3.20.10.10">
    <property type="entry name" value="D-amino Acid Aminotransferase, subunit A, domain 2"/>
    <property type="match status" value="1"/>
</dbReference>
<evidence type="ECO:0000256" key="3">
    <source>
        <dbReference type="ARBA" id="ARBA00004931"/>
    </source>
</evidence>
<dbReference type="Pfam" id="PF01063">
    <property type="entry name" value="Aminotran_4"/>
    <property type="match status" value="1"/>
</dbReference>
<dbReference type="GO" id="GO:0008652">
    <property type="term" value="P:amino acid biosynthetic process"/>
    <property type="evidence" value="ECO:0007669"/>
    <property type="project" value="UniProtKB-ARBA"/>
</dbReference>
<dbReference type="EMBL" id="CP036267">
    <property type="protein sequence ID" value="QDT30868.1"/>
    <property type="molecule type" value="Genomic_DNA"/>
</dbReference>
<comment type="catalytic activity">
    <reaction evidence="10">
        <text>L-leucine + 2-oxoglutarate = 4-methyl-2-oxopentanoate + L-glutamate</text>
        <dbReference type="Rhea" id="RHEA:18321"/>
        <dbReference type="ChEBI" id="CHEBI:16810"/>
        <dbReference type="ChEBI" id="CHEBI:17865"/>
        <dbReference type="ChEBI" id="CHEBI:29985"/>
        <dbReference type="ChEBI" id="CHEBI:57427"/>
        <dbReference type="EC" id="2.6.1.42"/>
    </reaction>
</comment>
<dbReference type="InterPro" id="IPR043131">
    <property type="entry name" value="BCAT-like_N"/>
</dbReference>
<dbReference type="AlphaFoldDB" id="A0A517QGW2"/>
<comment type="catalytic activity">
    <reaction evidence="9">
        <text>L-isoleucine + 2-oxoglutarate = (S)-3-methyl-2-oxopentanoate + L-glutamate</text>
        <dbReference type="Rhea" id="RHEA:24801"/>
        <dbReference type="ChEBI" id="CHEBI:16810"/>
        <dbReference type="ChEBI" id="CHEBI:29985"/>
        <dbReference type="ChEBI" id="CHEBI:35146"/>
        <dbReference type="ChEBI" id="CHEBI:58045"/>
        <dbReference type="EC" id="2.6.1.42"/>
    </reaction>
</comment>
<name>A0A517QGW2_9PLAN</name>
<dbReference type="FunFam" id="3.20.10.10:FF:000002">
    <property type="entry name" value="D-alanine aminotransferase"/>
    <property type="match status" value="1"/>
</dbReference>
<evidence type="ECO:0000256" key="7">
    <source>
        <dbReference type="ARBA" id="ARBA00022898"/>
    </source>
</evidence>
<dbReference type="InterPro" id="IPR036038">
    <property type="entry name" value="Aminotransferase-like"/>
</dbReference>
<dbReference type="GO" id="GO:0052655">
    <property type="term" value="F:L-valine-2-oxoglutarate transaminase activity"/>
    <property type="evidence" value="ECO:0007669"/>
    <property type="project" value="RHEA"/>
</dbReference>
<evidence type="ECO:0000256" key="5">
    <source>
        <dbReference type="ARBA" id="ARBA00009320"/>
    </source>
</evidence>
<evidence type="ECO:0000256" key="8">
    <source>
        <dbReference type="ARBA" id="ARBA00048212"/>
    </source>
</evidence>
<evidence type="ECO:0000313" key="12">
    <source>
        <dbReference type="Proteomes" id="UP000315724"/>
    </source>
</evidence>
<comment type="similarity">
    <text evidence="5">Belongs to the class-IV pyridoxal-phosphate-dependent aminotransferase family.</text>
</comment>
<dbReference type="GO" id="GO:0052656">
    <property type="term" value="F:L-isoleucine-2-oxoglutarate transaminase activity"/>
    <property type="evidence" value="ECO:0007669"/>
    <property type="project" value="RHEA"/>
</dbReference>